<feature type="binding site" evidence="10">
    <location>
        <position position="203"/>
    </location>
    <ligand>
        <name>[4Fe-4S] cluster</name>
        <dbReference type="ChEBI" id="CHEBI:49883"/>
    </ligand>
</feature>
<dbReference type="SMART" id="SM00525">
    <property type="entry name" value="FES"/>
    <property type="match status" value="1"/>
</dbReference>
<evidence type="ECO:0000313" key="12">
    <source>
        <dbReference type="EMBL" id="MCS3917673.1"/>
    </source>
</evidence>
<dbReference type="Gene3D" id="1.10.1670.10">
    <property type="entry name" value="Helix-hairpin-Helix base-excision DNA repair enzymes (C-terminal)"/>
    <property type="match status" value="1"/>
</dbReference>
<name>A0ABT2EIA3_9BACT</name>
<evidence type="ECO:0000259" key="11">
    <source>
        <dbReference type="SMART" id="SM00478"/>
    </source>
</evidence>
<dbReference type="CDD" id="cd00056">
    <property type="entry name" value="ENDO3c"/>
    <property type="match status" value="1"/>
</dbReference>
<keyword evidence="8 10" id="KW-0234">DNA repair</keyword>
<feature type="binding site" evidence="10">
    <location>
        <position position="200"/>
    </location>
    <ligand>
        <name>[4Fe-4S] cluster</name>
        <dbReference type="ChEBI" id="CHEBI:49883"/>
    </ligand>
</feature>
<dbReference type="EMBL" id="JANUCP010000001">
    <property type="protein sequence ID" value="MCS3917673.1"/>
    <property type="molecule type" value="Genomic_DNA"/>
</dbReference>
<comment type="function">
    <text evidence="10">DNA repair enzyme that has both DNA N-glycosylase activity and AP-lyase activity. The DNA N-glycosylase activity releases various damaged pyrimidines from DNA by cleaving the N-glycosidic bond, leaving an AP (apurinic/apyrimidinic) site. The AP-lyase activity cleaves the phosphodiester bond 3' to the AP site by a beta-elimination, leaving a 3'-terminal unsaturated sugar and a product with a terminal 5'-phosphate.</text>
</comment>
<gene>
    <name evidence="10" type="primary">nth</name>
    <name evidence="12" type="ORF">M2350_000070</name>
</gene>
<sequence length="225" mass="25174">MEQKAKGAAAIKQIRRQLKKSYPKATTELNWRNPFELLIATILSAQTTDKKVNEVTPTLFNKFPDAAALAKANPKEVEEIVRPLGYFRQKARTIISVAKVLVERFNGEVPKSMHELLQLPGVGRKTAAIVLGTAFGIQEGIAVDTHVQRVSQRLGLTRNKKPEKIEQDLMELVPRKEWSWFGHALTLHGRYVCTAKNPQCGTCVLEAYCERVGVEQKRAGSSLLQ</sequence>
<organism evidence="12 13">
    <name type="scientific">Candidatus Fervidibacter sacchari</name>
    <dbReference type="NCBI Taxonomy" id="1448929"/>
    <lineage>
        <taxon>Bacteria</taxon>
        <taxon>Candidatus Fervidibacterota</taxon>
        <taxon>Candidatus Fervidibacter</taxon>
    </lineage>
</organism>
<keyword evidence="10 12" id="KW-0456">Lyase</keyword>
<dbReference type="Pfam" id="PF10576">
    <property type="entry name" value="EndIII_4Fe-2S"/>
    <property type="match status" value="1"/>
</dbReference>
<dbReference type="HAMAP" id="MF_00942">
    <property type="entry name" value="Nth"/>
    <property type="match status" value="1"/>
</dbReference>
<accession>A0ABT2EIA3</accession>
<dbReference type="InterPro" id="IPR003651">
    <property type="entry name" value="Endonuclease3_FeS-loop_motif"/>
</dbReference>
<keyword evidence="3 10" id="KW-0479">Metal-binding</keyword>
<feature type="binding site" evidence="10">
    <location>
        <position position="193"/>
    </location>
    <ligand>
        <name>[4Fe-4S] cluster</name>
        <dbReference type="ChEBI" id="CHEBI:49883"/>
    </ligand>
</feature>
<dbReference type="NCBIfam" id="TIGR01083">
    <property type="entry name" value="nth"/>
    <property type="match status" value="1"/>
</dbReference>
<evidence type="ECO:0000256" key="6">
    <source>
        <dbReference type="ARBA" id="ARBA00023004"/>
    </source>
</evidence>
<comment type="cofactor">
    <cofactor evidence="10">
        <name>[4Fe-4S] cluster</name>
        <dbReference type="ChEBI" id="CHEBI:49883"/>
    </cofactor>
    <text evidence="10">Binds 1 [4Fe-4S] cluster.</text>
</comment>
<evidence type="ECO:0000256" key="1">
    <source>
        <dbReference type="ARBA" id="ARBA00008343"/>
    </source>
</evidence>
<keyword evidence="10" id="KW-0238">DNA-binding</keyword>
<evidence type="ECO:0000256" key="9">
    <source>
        <dbReference type="ARBA" id="ARBA00023295"/>
    </source>
</evidence>
<dbReference type="RefSeq" id="WP_259091982.1">
    <property type="nucleotide sequence ID" value="NZ_CP130454.1"/>
</dbReference>
<dbReference type="InterPro" id="IPR005759">
    <property type="entry name" value="Nth"/>
</dbReference>
<comment type="similarity">
    <text evidence="1 10">Belongs to the Nth/MutY family.</text>
</comment>
<dbReference type="EC" id="4.2.99.18" evidence="10"/>
<feature type="binding site" evidence="10">
    <location>
        <position position="209"/>
    </location>
    <ligand>
        <name>[4Fe-4S] cluster</name>
        <dbReference type="ChEBI" id="CHEBI:49883"/>
    </ligand>
</feature>
<dbReference type="Pfam" id="PF00633">
    <property type="entry name" value="HHH"/>
    <property type="match status" value="1"/>
</dbReference>
<dbReference type="PROSITE" id="PS01155">
    <property type="entry name" value="ENDONUCLEASE_III_2"/>
    <property type="match status" value="1"/>
</dbReference>
<keyword evidence="12" id="KW-0255">Endonuclease</keyword>
<dbReference type="SMART" id="SM00478">
    <property type="entry name" value="ENDO3c"/>
    <property type="match status" value="1"/>
</dbReference>
<dbReference type="InterPro" id="IPR003265">
    <property type="entry name" value="HhH-GPD_domain"/>
</dbReference>
<dbReference type="PANTHER" id="PTHR10359">
    <property type="entry name" value="A/G-SPECIFIC ADENINE GLYCOSYLASE/ENDONUCLEASE III"/>
    <property type="match status" value="1"/>
</dbReference>
<dbReference type="PANTHER" id="PTHR10359:SF18">
    <property type="entry name" value="ENDONUCLEASE III"/>
    <property type="match status" value="1"/>
</dbReference>
<evidence type="ECO:0000256" key="4">
    <source>
        <dbReference type="ARBA" id="ARBA00022763"/>
    </source>
</evidence>
<proteinExistence type="inferred from homology"/>
<dbReference type="InterPro" id="IPR000445">
    <property type="entry name" value="HhH_motif"/>
</dbReference>
<dbReference type="Proteomes" id="UP001204798">
    <property type="component" value="Unassembled WGS sequence"/>
</dbReference>
<keyword evidence="7 10" id="KW-0411">Iron-sulfur</keyword>
<evidence type="ECO:0000256" key="7">
    <source>
        <dbReference type="ARBA" id="ARBA00023014"/>
    </source>
</evidence>
<dbReference type="PIRSF" id="PIRSF001435">
    <property type="entry name" value="Nth"/>
    <property type="match status" value="1"/>
</dbReference>
<dbReference type="SUPFAM" id="SSF48150">
    <property type="entry name" value="DNA-glycosylase"/>
    <property type="match status" value="1"/>
</dbReference>
<evidence type="ECO:0000313" key="13">
    <source>
        <dbReference type="Proteomes" id="UP001204798"/>
    </source>
</evidence>
<keyword evidence="2 10" id="KW-0004">4Fe-4S</keyword>
<evidence type="ECO:0000256" key="10">
    <source>
        <dbReference type="HAMAP-Rule" id="MF_00942"/>
    </source>
</evidence>
<evidence type="ECO:0000256" key="8">
    <source>
        <dbReference type="ARBA" id="ARBA00023204"/>
    </source>
</evidence>
<comment type="catalytic activity">
    <reaction evidence="10">
        <text>2'-deoxyribonucleotide-(2'-deoxyribose 5'-phosphate)-2'-deoxyribonucleotide-DNA = a 3'-end 2'-deoxyribonucleotide-(2,3-dehydro-2,3-deoxyribose 5'-phosphate)-DNA + a 5'-end 5'-phospho-2'-deoxyribonucleoside-DNA + H(+)</text>
        <dbReference type="Rhea" id="RHEA:66592"/>
        <dbReference type="Rhea" id="RHEA-COMP:13180"/>
        <dbReference type="Rhea" id="RHEA-COMP:16897"/>
        <dbReference type="Rhea" id="RHEA-COMP:17067"/>
        <dbReference type="ChEBI" id="CHEBI:15378"/>
        <dbReference type="ChEBI" id="CHEBI:136412"/>
        <dbReference type="ChEBI" id="CHEBI:157695"/>
        <dbReference type="ChEBI" id="CHEBI:167181"/>
        <dbReference type="EC" id="4.2.99.18"/>
    </reaction>
</comment>
<keyword evidence="5 10" id="KW-0378">Hydrolase</keyword>
<dbReference type="InterPro" id="IPR023170">
    <property type="entry name" value="HhH_base_excis_C"/>
</dbReference>
<dbReference type="Gene3D" id="1.10.340.30">
    <property type="entry name" value="Hypothetical protein, domain 2"/>
    <property type="match status" value="1"/>
</dbReference>
<evidence type="ECO:0000256" key="5">
    <source>
        <dbReference type="ARBA" id="ARBA00022801"/>
    </source>
</evidence>
<keyword evidence="6 10" id="KW-0408">Iron</keyword>
<dbReference type="Pfam" id="PF00730">
    <property type="entry name" value="HhH-GPD"/>
    <property type="match status" value="1"/>
</dbReference>
<evidence type="ECO:0000256" key="3">
    <source>
        <dbReference type="ARBA" id="ARBA00022723"/>
    </source>
</evidence>
<dbReference type="InterPro" id="IPR004036">
    <property type="entry name" value="Endonuclease-III-like_CS2"/>
</dbReference>
<feature type="domain" description="HhH-GPD" evidence="11">
    <location>
        <begin position="43"/>
        <end position="191"/>
    </location>
</feature>
<protein>
    <recommendedName>
        <fullName evidence="10">Endonuclease III</fullName>
        <ecNumber evidence="10">4.2.99.18</ecNumber>
    </recommendedName>
    <alternativeName>
        <fullName evidence="10">DNA-(apurinic or apyrimidinic site) lyase</fullName>
    </alternativeName>
</protein>
<dbReference type="InterPro" id="IPR011257">
    <property type="entry name" value="DNA_glycosylase"/>
</dbReference>
<keyword evidence="9 10" id="KW-0326">Glycosidase</keyword>
<keyword evidence="4 10" id="KW-0227">DNA damage</keyword>
<comment type="caution">
    <text evidence="12">The sequence shown here is derived from an EMBL/GenBank/DDBJ whole genome shotgun (WGS) entry which is preliminary data.</text>
</comment>
<dbReference type="GO" id="GO:0140078">
    <property type="term" value="F:class I DNA-(apurinic or apyrimidinic site) endonuclease activity"/>
    <property type="evidence" value="ECO:0007669"/>
    <property type="project" value="UniProtKB-EC"/>
</dbReference>
<reference evidence="12 13" key="1">
    <citation type="submission" date="2022-08" db="EMBL/GenBank/DDBJ databases">
        <title>Bacterial and archaeal communities from various locations to study Microbial Dark Matter (Phase II).</title>
        <authorList>
            <person name="Stepanauskas R."/>
        </authorList>
    </citation>
    <scope>NUCLEOTIDE SEQUENCE [LARGE SCALE GENOMIC DNA]</scope>
    <source>
        <strain evidence="12 13">PD1</strain>
    </source>
</reference>
<keyword evidence="12" id="KW-0540">Nuclease</keyword>
<keyword evidence="13" id="KW-1185">Reference proteome</keyword>
<evidence type="ECO:0000256" key="2">
    <source>
        <dbReference type="ARBA" id="ARBA00022485"/>
    </source>
</evidence>